<evidence type="ECO:0000313" key="10">
    <source>
        <dbReference type="EMBL" id="QNE22557.1"/>
    </source>
</evidence>
<evidence type="ECO:0000313" key="11">
    <source>
        <dbReference type="Proteomes" id="UP000515563"/>
    </source>
</evidence>
<evidence type="ECO:0000256" key="7">
    <source>
        <dbReference type="SAM" id="MobiDB-lite"/>
    </source>
</evidence>
<protein>
    <submittedName>
        <fullName evidence="10">L,D-transpeptidase</fullName>
    </submittedName>
</protein>
<dbReference type="EMBL" id="CP043661">
    <property type="protein sequence ID" value="QNE22557.1"/>
    <property type="molecule type" value="Genomic_DNA"/>
</dbReference>
<comment type="pathway">
    <text evidence="1 6">Cell wall biogenesis; peptidoglycan biosynthesis.</text>
</comment>
<proteinExistence type="predicted"/>
<dbReference type="PROSITE" id="PS52029">
    <property type="entry name" value="LD_TPASE"/>
    <property type="match status" value="1"/>
</dbReference>
<dbReference type="GO" id="GO:0071555">
    <property type="term" value="P:cell wall organization"/>
    <property type="evidence" value="ECO:0007669"/>
    <property type="project" value="UniProtKB-UniRule"/>
</dbReference>
<evidence type="ECO:0000256" key="6">
    <source>
        <dbReference type="PROSITE-ProRule" id="PRU01373"/>
    </source>
</evidence>
<keyword evidence="3 6" id="KW-0133">Cell shape</keyword>
<keyword evidence="5 6" id="KW-0961">Cell wall biogenesis/degradation</keyword>
<dbReference type="GO" id="GO:0008360">
    <property type="term" value="P:regulation of cell shape"/>
    <property type="evidence" value="ECO:0007669"/>
    <property type="project" value="UniProtKB-UniRule"/>
</dbReference>
<evidence type="ECO:0000256" key="3">
    <source>
        <dbReference type="ARBA" id="ARBA00022960"/>
    </source>
</evidence>
<feature type="chain" id="PRO_5038350342" evidence="8">
    <location>
        <begin position="30"/>
        <end position="295"/>
    </location>
</feature>
<dbReference type="InterPro" id="IPR005490">
    <property type="entry name" value="LD_TPept_cat_dom"/>
</dbReference>
<dbReference type="Proteomes" id="UP000515563">
    <property type="component" value="Chromosome"/>
</dbReference>
<dbReference type="KEGG" id="kqi:F1D05_37505"/>
<name>A0A7G6X8J2_9ACTN</name>
<keyword evidence="11" id="KW-1185">Reference proteome</keyword>
<dbReference type="PROSITE" id="PS51257">
    <property type="entry name" value="PROKAR_LIPOPROTEIN"/>
    <property type="match status" value="1"/>
</dbReference>
<keyword evidence="2" id="KW-0808">Transferase</keyword>
<evidence type="ECO:0000256" key="2">
    <source>
        <dbReference type="ARBA" id="ARBA00022679"/>
    </source>
</evidence>
<organism evidence="10 11">
    <name type="scientific">Kribbella qitaiheensis</name>
    <dbReference type="NCBI Taxonomy" id="1544730"/>
    <lineage>
        <taxon>Bacteria</taxon>
        <taxon>Bacillati</taxon>
        <taxon>Actinomycetota</taxon>
        <taxon>Actinomycetes</taxon>
        <taxon>Propionibacteriales</taxon>
        <taxon>Kribbellaceae</taxon>
        <taxon>Kribbella</taxon>
    </lineage>
</organism>
<feature type="active site" description="Proton donor/acceptor" evidence="6">
    <location>
        <position position="251"/>
    </location>
</feature>
<feature type="region of interest" description="Disordered" evidence="7">
    <location>
        <begin position="32"/>
        <end position="108"/>
    </location>
</feature>
<keyword evidence="4 6" id="KW-0573">Peptidoglycan synthesis</keyword>
<dbReference type="PANTHER" id="PTHR30582:SF2">
    <property type="entry name" value="L,D-TRANSPEPTIDASE YCIB-RELATED"/>
    <property type="match status" value="1"/>
</dbReference>
<feature type="compositionally biased region" description="Low complexity" evidence="7">
    <location>
        <begin position="37"/>
        <end position="90"/>
    </location>
</feature>
<sequence>MLRRGESVSRRRGLVAGAVLLAVTLTGCADVAADPGTPTSPSTTPTSTPTSPSTSATPTSTPTSTPTTTPSTTAVTPSAKPTTSPTSKPTVKPPNPPKPPKPPAKPASQALLVERKLDSWGYPVGDVDGEITKRARQALCAYRETAGLPISRGPLTAADIKSVLSATAKPVPTKATGIYVNKTCLVLYQVVKNTYRRIVWVSTGGPGYETPNRTGKVWRKYAGAHESSLYEDAYMYDSLYFLKDRPGIALHGSRVNSLVKTYPASHRCVRVMRPQIHQIFAETPIGTKVQIYGKY</sequence>
<evidence type="ECO:0000256" key="8">
    <source>
        <dbReference type="SAM" id="SignalP"/>
    </source>
</evidence>
<dbReference type="AlphaFoldDB" id="A0A7G6X8J2"/>
<dbReference type="PANTHER" id="PTHR30582">
    <property type="entry name" value="L,D-TRANSPEPTIDASE"/>
    <property type="match status" value="1"/>
</dbReference>
<reference evidence="11" key="1">
    <citation type="submission" date="2019-09" db="EMBL/GenBank/DDBJ databases">
        <title>Antimicrobial potential of Antarctic Bacteria.</title>
        <authorList>
            <person name="Benaud N."/>
            <person name="Edwards R.J."/>
            <person name="Ferrari B.C."/>
        </authorList>
    </citation>
    <scope>NUCLEOTIDE SEQUENCE [LARGE SCALE GENOMIC DNA]</scope>
    <source>
        <strain evidence="11">SPB151</strain>
    </source>
</reference>
<dbReference type="InterPro" id="IPR050979">
    <property type="entry name" value="LD-transpeptidase"/>
</dbReference>
<feature type="domain" description="L,D-TPase catalytic" evidence="9">
    <location>
        <begin position="176"/>
        <end position="292"/>
    </location>
</feature>
<feature type="compositionally biased region" description="Pro residues" evidence="7">
    <location>
        <begin position="91"/>
        <end position="105"/>
    </location>
</feature>
<dbReference type="GO" id="GO:0005576">
    <property type="term" value="C:extracellular region"/>
    <property type="evidence" value="ECO:0007669"/>
    <property type="project" value="TreeGrafter"/>
</dbReference>
<gene>
    <name evidence="10" type="ORF">F1D05_37505</name>
</gene>
<evidence type="ECO:0000256" key="5">
    <source>
        <dbReference type="ARBA" id="ARBA00023316"/>
    </source>
</evidence>
<dbReference type="GO" id="GO:0016740">
    <property type="term" value="F:transferase activity"/>
    <property type="evidence" value="ECO:0007669"/>
    <property type="project" value="UniProtKB-KW"/>
</dbReference>
<dbReference type="InterPro" id="IPR038063">
    <property type="entry name" value="Transpep_catalytic_dom"/>
</dbReference>
<evidence type="ECO:0000256" key="4">
    <source>
        <dbReference type="ARBA" id="ARBA00022984"/>
    </source>
</evidence>
<dbReference type="Pfam" id="PF03734">
    <property type="entry name" value="YkuD"/>
    <property type="match status" value="1"/>
</dbReference>
<reference evidence="10 11" key="2">
    <citation type="journal article" date="2020" name="Microbiol. Resour. Announc.">
        <title>Antarctic desert soil bacteria exhibit high novel natural product potential, evaluated through long-read genome sequencing and comparative genomics.</title>
        <authorList>
            <person name="Benaud N."/>
            <person name="Edwards R.J."/>
            <person name="Amos T.G."/>
            <person name="D'Agostino P.M."/>
            <person name="Gutierrez-Chavez C."/>
            <person name="Montgomery K."/>
            <person name="Nicetic I."/>
            <person name="Ferrari B.C."/>
        </authorList>
    </citation>
    <scope>NUCLEOTIDE SEQUENCE [LARGE SCALE GENOMIC DNA]</scope>
    <source>
        <strain evidence="10 11">SPB151</strain>
    </source>
</reference>
<dbReference type="Gene3D" id="2.40.440.10">
    <property type="entry name" value="L,D-transpeptidase catalytic domain-like"/>
    <property type="match status" value="1"/>
</dbReference>
<feature type="signal peptide" evidence="8">
    <location>
        <begin position="1"/>
        <end position="29"/>
    </location>
</feature>
<accession>A0A7G6X8J2</accession>
<dbReference type="UniPathway" id="UPA00219"/>
<dbReference type="GO" id="GO:0071972">
    <property type="term" value="F:peptidoglycan L,D-transpeptidase activity"/>
    <property type="evidence" value="ECO:0007669"/>
    <property type="project" value="TreeGrafter"/>
</dbReference>
<dbReference type="SUPFAM" id="SSF141523">
    <property type="entry name" value="L,D-transpeptidase catalytic domain-like"/>
    <property type="match status" value="1"/>
</dbReference>
<keyword evidence="8" id="KW-0732">Signal</keyword>
<evidence type="ECO:0000259" key="9">
    <source>
        <dbReference type="PROSITE" id="PS52029"/>
    </source>
</evidence>
<dbReference type="CDD" id="cd16913">
    <property type="entry name" value="YkuD_like"/>
    <property type="match status" value="1"/>
</dbReference>
<evidence type="ECO:0000256" key="1">
    <source>
        <dbReference type="ARBA" id="ARBA00004752"/>
    </source>
</evidence>
<feature type="active site" description="Nucleophile" evidence="6">
    <location>
        <position position="268"/>
    </location>
</feature>
<dbReference type="GO" id="GO:0018104">
    <property type="term" value="P:peptidoglycan-protein cross-linking"/>
    <property type="evidence" value="ECO:0007669"/>
    <property type="project" value="TreeGrafter"/>
</dbReference>